<name>A0A4U0MU21_9ACTN</name>
<feature type="compositionally biased region" description="Basic and acidic residues" evidence="4">
    <location>
        <begin position="258"/>
        <end position="272"/>
    </location>
</feature>
<comment type="subunit">
    <text evidence="3">Homodimer. Interacts with LigD.</text>
</comment>
<comment type="caution">
    <text evidence="6">The sequence shown here is derived from an EMBL/GenBank/DDBJ whole genome shotgun (WGS) entry which is preliminary data.</text>
</comment>
<keyword evidence="1 3" id="KW-0238">DNA-binding</keyword>
<dbReference type="AlphaFoldDB" id="A0A4U0MU21"/>
<comment type="similarity">
    <text evidence="3">Belongs to the prokaryotic Ku family.</text>
</comment>
<dbReference type="OrthoDB" id="9795084at2"/>
<dbReference type="NCBIfam" id="TIGR02772">
    <property type="entry name" value="Ku_bact"/>
    <property type="match status" value="1"/>
</dbReference>
<evidence type="ECO:0000256" key="2">
    <source>
        <dbReference type="ARBA" id="ARBA00023172"/>
    </source>
</evidence>
<keyword evidence="2 3" id="KW-0233">DNA recombination</keyword>
<dbReference type="FunFam" id="2.40.290.10:FF:000004">
    <property type="entry name" value="Non-homologous end joining protein Ku"/>
    <property type="match status" value="1"/>
</dbReference>
<dbReference type="Proteomes" id="UP000308697">
    <property type="component" value="Unassembled WGS sequence"/>
</dbReference>
<dbReference type="GO" id="GO:0006303">
    <property type="term" value="P:double-strand break repair via nonhomologous end joining"/>
    <property type="evidence" value="ECO:0007669"/>
    <property type="project" value="UniProtKB-UniRule"/>
</dbReference>
<dbReference type="PIRSF" id="PIRSF006493">
    <property type="entry name" value="Prok_Ku"/>
    <property type="match status" value="1"/>
</dbReference>
<feature type="region of interest" description="Disordered" evidence="4">
    <location>
        <begin position="255"/>
        <end position="297"/>
    </location>
</feature>
<feature type="compositionally biased region" description="Basic residues" evidence="4">
    <location>
        <begin position="279"/>
        <end position="289"/>
    </location>
</feature>
<keyword evidence="3" id="KW-0227">DNA damage</keyword>
<dbReference type="GO" id="GO:0003690">
    <property type="term" value="F:double-stranded DNA binding"/>
    <property type="evidence" value="ECO:0007669"/>
    <property type="project" value="UniProtKB-UniRule"/>
</dbReference>
<dbReference type="PANTHER" id="PTHR41251:SF1">
    <property type="entry name" value="NON-HOMOLOGOUS END JOINING PROTEIN KU"/>
    <property type="match status" value="1"/>
</dbReference>
<dbReference type="HAMAP" id="MF_01875">
    <property type="entry name" value="Prokaryotic_Ku"/>
    <property type="match status" value="1"/>
</dbReference>
<dbReference type="CDD" id="cd00789">
    <property type="entry name" value="KU_like"/>
    <property type="match status" value="1"/>
</dbReference>
<gene>
    <name evidence="3" type="primary">ku</name>
    <name evidence="6" type="ORF">FCH28_29520</name>
</gene>
<evidence type="ECO:0000256" key="4">
    <source>
        <dbReference type="SAM" id="MobiDB-lite"/>
    </source>
</evidence>
<feature type="domain" description="Ku" evidence="5">
    <location>
        <begin position="53"/>
        <end position="182"/>
    </location>
</feature>
<dbReference type="PANTHER" id="PTHR41251">
    <property type="entry name" value="NON-HOMOLOGOUS END JOINING PROTEIN KU"/>
    <property type="match status" value="1"/>
</dbReference>
<dbReference type="Gene3D" id="2.40.290.10">
    <property type="match status" value="1"/>
</dbReference>
<dbReference type="InterPro" id="IPR016194">
    <property type="entry name" value="SPOC-like_C_dom_sf"/>
</dbReference>
<evidence type="ECO:0000259" key="5">
    <source>
        <dbReference type="SMART" id="SM00559"/>
    </source>
</evidence>
<comment type="function">
    <text evidence="3">With LigD forms a non-homologous end joining (NHEJ) DNA repair enzyme, which repairs dsDNA breaks with reduced fidelity. Binds linear dsDNA with 5'- and 3'- overhangs but not closed circular dsDNA nor ssDNA. Recruits and stimulates the ligase activity of LigD.</text>
</comment>
<evidence type="ECO:0000313" key="7">
    <source>
        <dbReference type="Proteomes" id="UP000308697"/>
    </source>
</evidence>
<dbReference type="EMBL" id="SUMB01000012">
    <property type="protein sequence ID" value="TJZ44487.1"/>
    <property type="molecule type" value="Genomic_DNA"/>
</dbReference>
<dbReference type="GO" id="GO:0006310">
    <property type="term" value="P:DNA recombination"/>
    <property type="evidence" value="ECO:0007669"/>
    <property type="project" value="UniProtKB-KW"/>
</dbReference>
<reference evidence="6 7" key="1">
    <citation type="submission" date="2019-04" db="EMBL/GenBank/DDBJ databases">
        <title>Streptomyces piniterrae sp. nov., a heliquinomycin-producing actinomycete isolated from rhizosphere soil of Pinus yunnanensis.</title>
        <authorList>
            <person name="Zhuang X."/>
            <person name="Zhao J."/>
        </authorList>
    </citation>
    <scope>NUCLEOTIDE SEQUENCE [LARGE SCALE GENOMIC DNA]</scope>
    <source>
        <strain evidence="7">jys28</strain>
    </source>
</reference>
<dbReference type="InterPro" id="IPR009187">
    <property type="entry name" value="Prok_Ku"/>
</dbReference>
<dbReference type="Pfam" id="PF02735">
    <property type="entry name" value="Ku"/>
    <property type="match status" value="1"/>
</dbReference>
<proteinExistence type="inferred from homology"/>
<keyword evidence="7" id="KW-1185">Reference proteome</keyword>
<keyword evidence="3" id="KW-0234">DNA repair</keyword>
<sequence length="332" mass="37278">MARPVWSGSLTFGLVTLPVRMYTATDSHTIHFHQLQRGTSDRIRHQRVNERTGEEVPAEDIVKGFDTGEDYVLVEPEELDDIAPGRSKALEITGFVDLAEVEPIFFDRTYYLGPRGKEYAKAYALLHQALDRSGKAGIATFVMRTREYLVAVKSEDDLLALHTLHWADEVRDPHREVDDLPARPKVTERELKAADQLIEALTTDGHPEDYHDTYQARVRNLVEAKRKGETVEKAEQAPESTNVIDLMDALNASLETAEGTRKGRRKGLEQSRRQGQGKGPRKGRGKSQAKGRIERSELGRYSKAELYELAAEADVRGRSSMNRGDLIKALSA</sequence>
<dbReference type="SUPFAM" id="SSF100939">
    <property type="entry name" value="SPOC domain-like"/>
    <property type="match status" value="1"/>
</dbReference>
<evidence type="ECO:0000313" key="6">
    <source>
        <dbReference type="EMBL" id="TJZ44487.1"/>
    </source>
</evidence>
<accession>A0A4U0MU21</accession>
<evidence type="ECO:0000256" key="1">
    <source>
        <dbReference type="ARBA" id="ARBA00023125"/>
    </source>
</evidence>
<dbReference type="RefSeq" id="WP_136743246.1">
    <property type="nucleotide sequence ID" value="NZ_SUMB01000012.1"/>
</dbReference>
<dbReference type="InterPro" id="IPR006164">
    <property type="entry name" value="DNA_bd_Ku70/Ku80"/>
</dbReference>
<dbReference type="SMART" id="SM00559">
    <property type="entry name" value="Ku78"/>
    <property type="match status" value="1"/>
</dbReference>
<evidence type="ECO:0000256" key="3">
    <source>
        <dbReference type="HAMAP-Rule" id="MF_01875"/>
    </source>
</evidence>
<organism evidence="6 7">
    <name type="scientific">Streptomyces piniterrae</name>
    <dbReference type="NCBI Taxonomy" id="2571125"/>
    <lineage>
        <taxon>Bacteria</taxon>
        <taxon>Bacillati</taxon>
        <taxon>Actinomycetota</taxon>
        <taxon>Actinomycetes</taxon>
        <taxon>Kitasatosporales</taxon>
        <taxon>Streptomycetaceae</taxon>
        <taxon>Streptomyces</taxon>
    </lineage>
</organism>
<protein>
    <recommendedName>
        <fullName evidence="3">Non-homologous end joining protein Ku</fullName>
    </recommendedName>
</protein>